<accession>A0A0M5M0T2</accession>
<sequence>MSEQCWGGTLSSDGRIQVLENELAEARARANNAERKLAAVIDLVDRWMRDYGPGTRTEEILGPQKVSVAFVHRSIKETANDA</sequence>
<evidence type="ECO:0000256" key="1">
    <source>
        <dbReference type="SAM" id="Coils"/>
    </source>
</evidence>
<protein>
    <submittedName>
        <fullName evidence="2">Uncharacterized protein</fullName>
    </submittedName>
</protein>
<proteinExistence type="predicted"/>
<evidence type="ECO:0000313" key="2">
    <source>
        <dbReference type="EMBL" id="ALF00600.1"/>
    </source>
</evidence>
<feature type="coiled-coil region" evidence="1">
    <location>
        <begin position="16"/>
        <end position="43"/>
    </location>
</feature>
<organism evidence="2 3">
    <name type="scientific">Mycobacterium phage Bricole</name>
    <dbReference type="NCBI Taxonomy" id="1718601"/>
    <lineage>
        <taxon>Viruses</taxon>
        <taxon>Duplodnaviria</taxon>
        <taxon>Heunggongvirae</taxon>
        <taxon>Uroviricota</taxon>
        <taxon>Caudoviricetes</taxon>
        <taxon>Vilmaviridae</taxon>
        <taxon>Mclasvirinae</taxon>
        <taxon>Bongovirus</taxon>
        <taxon>Bongovirus bongo</taxon>
    </lineage>
</organism>
<evidence type="ECO:0000313" key="3">
    <source>
        <dbReference type="Proteomes" id="UP000221469"/>
    </source>
</evidence>
<gene>
    <name evidence="2" type="ORF">SEA_BRICOLE_72</name>
</gene>
<dbReference type="EMBL" id="KT591491">
    <property type="protein sequence ID" value="ALF00600.1"/>
    <property type="molecule type" value="Genomic_DNA"/>
</dbReference>
<dbReference type="Proteomes" id="UP000221469">
    <property type="component" value="Segment"/>
</dbReference>
<keyword evidence="1" id="KW-0175">Coiled coil</keyword>
<name>A0A0M5M0T2_9CAUD</name>
<reference evidence="2 3" key="1">
    <citation type="submission" date="2015-08" db="EMBL/GenBank/DDBJ databases">
        <authorList>
            <person name="Barekzi N."/>
            <person name="Doss J.H."/>
            <person name="Bluford J."/>
            <person name="Fizer S."/>
            <person name="Garofalo A.E."/>
            <person name="Gasalao M.B."/>
            <person name="Griffin J."/>
            <person name="Henderson C.M."/>
            <person name="Hyre A.N."/>
            <person name="Irons L.B."/>
            <person name="Jafree E."/>
            <person name="Kanda K."/>
            <person name="Matthews D."/>
            <person name="Mclaren B."/>
            <person name="Moriarty A."/>
            <person name="Northam N."/>
            <person name="Ryan M."/>
            <person name="Smith D.E."/>
            <person name="Vanselow D."/>
            <person name="Welch J."/>
            <person name="Gauthier D."/>
            <person name="Anders K.R."/>
            <person name="Bradley K.W."/>
            <person name="Asai D.J."/>
            <person name="Bowman C.A."/>
            <person name="Russell D.A."/>
            <person name="Pope W.H."/>
            <person name="Jacobs-Sera D."/>
            <person name="Hendrix R.W."/>
            <person name="Hatfull G.F."/>
        </authorList>
    </citation>
    <scope>NUCLEOTIDE SEQUENCE [LARGE SCALE GENOMIC DNA]</scope>
</reference>